<feature type="domain" description="Histidine kinase" evidence="3">
    <location>
        <begin position="145"/>
        <end position="361"/>
    </location>
</feature>
<dbReference type="Gene3D" id="3.30.565.10">
    <property type="entry name" value="Histidine kinase-like ATPase, C-terminal domain"/>
    <property type="match status" value="1"/>
</dbReference>
<dbReference type="RefSeq" id="WP_283346230.1">
    <property type="nucleotide sequence ID" value="NZ_JASHIF010000023.1"/>
</dbReference>
<gene>
    <name evidence="5" type="ORF">QM524_21900</name>
</gene>
<dbReference type="Pfam" id="PF00072">
    <property type="entry name" value="Response_reg"/>
    <property type="match status" value="1"/>
</dbReference>
<dbReference type="PROSITE" id="PS50109">
    <property type="entry name" value="HIS_KIN"/>
    <property type="match status" value="1"/>
</dbReference>
<dbReference type="Pfam" id="PF02518">
    <property type="entry name" value="HATPase_c"/>
    <property type="match status" value="1"/>
</dbReference>
<dbReference type="SUPFAM" id="SSF55874">
    <property type="entry name" value="ATPase domain of HSP90 chaperone/DNA topoisomerase II/histidine kinase"/>
    <property type="match status" value="1"/>
</dbReference>
<reference evidence="5 6" key="1">
    <citation type="submission" date="2023-05" db="EMBL/GenBank/DDBJ databases">
        <title>Novel species of genus Flectobacillus isolated from stream in China.</title>
        <authorList>
            <person name="Lu H."/>
        </authorList>
    </citation>
    <scope>NUCLEOTIDE SEQUENCE [LARGE SCALE GENOMIC DNA]</scope>
    <source>
        <strain evidence="5 6">KCTC 42575</strain>
    </source>
</reference>
<name>A0ABT6YE73_9BACT</name>
<evidence type="ECO:0000259" key="4">
    <source>
        <dbReference type="PROSITE" id="PS50110"/>
    </source>
</evidence>
<keyword evidence="1 2" id="KW-0597">Phosphoprotein</keyword>
<evidence type="ECO:0000313" key="6">
    <source>
        <dbReference type="Proteomes" id="UP001236507"/>
    </source>
</evidence>
<feature type="modified residue" description="4-aspartylphosphate" evidence="2">
    <location>
        <position position="53"/>
    </location>
</feature>
<feature type="domain" description="Response regulatory" evidence="4">
    <location>
        <begin position="4"/>
        <end position="120"/>
    </location>
</feature>
<dbReference type="SUPFAM" id="SSF47384">
    <property type="entry name" value="Homodimeric domain of signal transducing histidine kinase"/>
    <property type="match status" value="1"/>
</dbReference>
<dbReference type="Gene3D" id="3.40.50.2300">
    <property type="match status" value="1"/>
</dbReference>
<keyword evidence="6" id="KW-1185">Reference proteome</keyword>
<dbReference type="PROSITE" id="PS50110">
    <property type="entry name" value="RESPONSE_REGULATORY"/>
    <property type="match status" value="1"/>
</dbReference>
<accession>A0ABT6YE73</accession>
<evidence type="ECO:0000256" key="2">
    <source>
        <dbReference type="PROSITE-ProRule" id="PRU00169"/>
    </source>
</evidence>
<proteinExistence type="predicted"/>
<comment type="caution">
    <text evidence="5">The sequence shown here is derived from an EMBL/GenBank/DDBJ whole genome shotgun (WGS) entry which is preliminary data.</text>
</comment>
<evidence type="ECO:0000313" key="5">
    <source>
        <dbReference type="EMBL" id="MDI9861891.1"/>
    </source>
</evidence>
<dbReference type="InterPro" id="IPR003594">
    <property type="entry name" value="HATPase_dom"/>
</dbReference>
<organism evidence="5 6">
    <name type="scientific">Flectobacillus roseus</name>
    <dbReference type="NCBI Taxonomy" id="502259"/>
    <lineage>
        <taxon>Bacteria</taxon>
        <taxon>Pseudomonadati</taxon>
        <taxon>Bacteroidota</taxon>
        <taxon>Cytophagia</taxon>
        <taxon>Cytophagales</taxon>
        <taxon>Flectobacillaceae</taxon>
        <taxon>Flectobacillus</taxon>
    </lineage>
</organism>
<evidence type="ECO:0000256" key="1">
    <source>
        <dbReference type="ARBA" id="ARBA00022553"/>
    </source>
</evidence>
<dbReference type="PANTHER" id="PTHR43547:SF2">
    <property type="entry name" value="HYBRID SIGNAL TRANSDUCTION HISTIDINE KINASE C"/>
    <property type="match status" value="1"/>
</dbReference>
<dbReference type="InterPro" id="IPR036097">
    <property type="entry name" value="HisK_dim/P_sf"/>
</dbReference>
<dbReference type="InterPro" id="IPR001789">
    <property type="entry name" value="Sig_transdc_resp-reg_receiver"/>
</dbReference>
<dbReference type="InterPro" id="IPR011006">
    <property type="entry name" value="CheY-like_superfamily"/>
</dbReference>
<dbReference type="PANTHER" id="PTHR43547">
    <property type="entry name" value="TWO-COMPONENT HISTIDINE KINASE"/>
    <property type="match status" value="1"/>
</dbReference>
<sequence>MIPKIVLIEDDLLLAENTKTILELNQFECEVAHKGQLGVELVQSFKPDLVVCDIMLDEVDGFEVLKRIRAIPEFIYLPFIFLTARADFWDKRKGMNLGADDFLTKPFMSKDLVETIHARLELSSQKKESVGLEIRKNAVDVFYHISSHEYLTPLNGIVNLSKMAIEMLQNSQVNDALSLIEGISISGNRILRTTRKLLWYNQLSNNNNPWRNATSGTVNILALHHQIYDTLKKGSSMPFEFSFKSNINILYGYDEVLLEFVLTELYQNIIQYANHAHKVYIDTRLENNHLLMIIRNHYLGNYTICTNDVKPFFQAHNPKDMNGTGLGLYIIQEWVRTVHGKMEVSAQNNLFEIILKIPVSNF</sequence>
<dbReference type="InterPro" id="IPR005467">
    <property type="entry name" value="His_kinase_dom"/>
</dbReference>
<dbReference type="EMBL" id="JASHIF010000023">
    <property type="protein sequence ID" value="MDI9861891.1"/>
    <property type="molecule type" value="Genomic_DNA"/>
</dbReference>
<evidence type="ECO:0000259" key="3">
    <source>
        <dbReference type="PROSITE" id="PS50109"/>
    </source>
</evidence>
<dbReference type="InterPro" id="IPR036890">
    <property type="entry name" value="HATPase_C_sf"/>
</dbReference>
<dbReference type="SMART" id="SM00448">
    <property type="entry name" value="REC"/>
    <property type="match status" value="1"/>
</dbReference>
<dbReference type="Gene3D" id="1.10.287.130">
    <property type="match status" value="1"/>
</dbReference>
<protein>
    <submittedName>
        <fullName evidence="5">Response regulator</fullName>
    </submittedName>
</protein>
<dbReference type="SUPFAM" id="SSF52172">
    <property type="entry name" value="CheY-like"/>
    <property type="match status" value="1"/>
</dbReference>
<dbReference type="CDD" id="cd17574">
    <property type="entry name" value="REC_OmpR"/>
    <property type="match status" value="1"/>
</dbReference>
<dbReference type="Proteomes" id="UP001236507">
    <property type="component" value="Unassembled WGS sequence"/>
</dbReference>